<sequence>MYEWCKKTNVTFTPTFFLNGYQLPENYSISDLKYFLSV</sequence>
<organism evidence="1 2">
    <name type="scientific">Chitinophaga parva</name>
    <dbReference type="NCBI Taxonomy" id="2169414"/>
    <lineage>
        <taxon>Bacteria</taxon>
        <taxon>Pseudomonadati</taxon>
        <taxon>Bacteroidota</taxon>
        <taxon>Chitinophagia</taxon>
        <taxon>Chitinophagales</taxon>
        <taxon>Chitinophagaceae</taxon>
        <taxon>Chitinophaga</taxon>
    </lineage>
</organism>
<gene>
    <name evidence="1" type="ORF">DCC81_10130</name>
</gene>
<dbReference type="OrthoDB" id="1100563at2"/>
<name>A0A2T7BQ33_9BACT</name>
<reference evidence="1 2" key="1">
    <citation type="submission" date="2018-04" db="EMBL/GenBank/DDBJ databases">
        <title>Chitinophaga fuyangensis sp. nov., isolated from soil in a chemical factory.</title>
        <authorList>
            <person name="Chen K."/>
        </authorList>
    </citation>
    <scope>NUCLEOTIDE SEQUENCE [LARGE SCALE GENOMIC DNA]</scope>
    <source>
        <strain evidence="1 2">LY-1</strain>
    </source>
</reference>
<proteinExistence type="predicted"/>
<dbReference type="AlphaFoldDB" id="A0A2T7BQ33"/>
<keyword evidence="2" id="KW-1185">Reference proteome</keyword>
<protein>
    <submittedName>
        <fullName evidence="1">Uncharacterized protein</fullName>
    </submittedName>
</protein>
<comment type="caution">
    <text evidence="1">The sequence shown here is derived from an EMBL/GenBank/DDBJ whole genome shotgun (WGS) entry which is preliminary data.</text>
</comment>
<evidence type="ECO:0000313" key="1">
    <source>
        <dbReference type="EMBL" id="PUZ29772.1"/>
    </source>
</evidence>
<dbReference type="Proteomes" id="UP000244450">
    <property type="component" value="Unassembled WGS sequence"/>
</dbReference>
<accession>A0A2T7BQ33</accession>
<evidence type="ECO:0000313" key="2">
    <source>
        <dbReference type="Proteomes" id="UP000244450"/>
    </source>
</evidence>
<dbReference type="EMBL" id="QCYK01000001">
    <property type="protein sequence ID" value="PUZ29772.1"/>
    <property type="molecule type" value="Genomic_DNA"/>
</dbReference>